<protein>
    <submittedName>
        <fullName evidence="7">MarR family winged helix-turn-helix transcriptional regulator</fullName>
    </submittedName>
</protein>
<dbReference type="EMBL" id="JBHSAX010000005">
    <property type="protein sequence ID" value="MFC3961530.1"/>
    <property type="molecule type" value="Genomic_DNA"/>
</dbReference>
<dbReference type="PROSITE" id="PS50995">
    <property type="entry name" value="HTH_MARR_2"/>
    <property type="match status" value="1"/>
</dbReference>
<dbReference type="Gene3D" id="1.10.10.10">
    <property type="entry name" value="Winged helix-like DNA-binding domain superfamily/Winged helix DNA-binding domain"/>
    <property type="match status" value="1"/>
</dbReference>
<dbReference type="InterPro" id="IPR036390">
    <property type="entry name" value="WH_DNA-bd_sf"/>
</dbReference>
<dbReference type="SUPFAM" id="SSF46785">
    <property type="entry name" value="Winged helix' DNA-binding domain"/>
    <property type="match status" value="1"/>
</dbReference>
<sequence length="143" mass="16033">MDVLALDQQLCFALYKASRALTSVYRPALAELDLTYPQYLVMLALWERDGREVRDLGRELELDTGTLSPLLRRLERGRLVRRERQAADERRVAVHLTAAGAALRERAIAVPLLPASRSGLTAGETAELRSTLDRLTRTVHRAA</sequence>
<evidence type="ECO:0000256" key="2">
    <source>
        <dbReference type="ARBA" id="ARBA00022490"/>
    </source>
</evidence>
<evidence type="ECO:0000256" key="1">
    <source>
        <dbReference type="ARBA" id="ARBA00004496"/>
    </source>
</evidence>
<reference evidence="8" key="1">
    <citation type="journal article" date="2019" name="Int. J. Syst. Evol. Microbiol.">
        <title>The Global Catalogue of Microorganisms (GCM) 10K type strain sequencing project: providing services to taxonomists for standard genome sequencing and annotation.</title>
        <authorList>
            <consortium name="The Broad Institute Genomics Platform"/>
            <consortium name="The Broad Institute Genome Sequencing Center for Infectious Disease"/>
            <person name="Wu L."/>
            <person name="Ma J."/>
        </authorList>
    </citation>
    <scope>NUCLEOTIDE SEQUENCE [LARGE SCALE GENOMIC DNA]</scope>
    <source>
        <strain evidence="8">CGMCC 4.7330</strain>
    </source>
</reference>
<keyword evidence="4" id="KW-0238">DNA-binding</keyword>
<proteinExistence type="predicted"/>
<dbReference type="InterPro" id="IPR000835">
    <property type="entry name" value="HTH_MarR-typ"/>
</dbReference>
<organism evidence="7 8">
    <name type="scientific">Nocardia jiangsuensis</name>
    <dbReference type="NCBI Taxonomy" id="1691563"/>
    <lineage>
        <taxon>Bacteria</taxon>
        <taxon>Bacillati</taxon>
        <taxon>Actinomycetota</taxon>
        <taxon>Actinomycetes</taxon>
        <taxon>Mycobacteriales</taxon>
        <taxon>Nocardiaceae</taxon>
        <taxon>Nocardia</taxon>
    </lineage>
</organism>
<accession>A0ABV8DN88</accession>
<dbReference type="InterPro" id="IPR055166">
    <property type="entry name" value="Transc_reg_Sar_Rot_HTH"/>
</dbReference>
<dbReference type="PANTHER" id="PTHR33164">
    <property type="entry name" value="TRANSCRIPTIONAL REGULATOR, MARR FAMILY"/>
    <property type="match status" value="1"/>
</dbReference>
<dbReference type="PANTHER" id="PTHR33164:SF5">
    <property type="entry name" value="ORGANIC HYDROPEROXIDE RESISTANCE TRANSCRIPTIONAL REGULATOR"/>
    <property type="match status" value="1"/>
</dbReference>
<keyword evidence="3" id="KW-0805">Transcription regulation</keyword>
<evidence type="ECO:0000256" key="3">
    <source>
        <dbReference type="ARBA" id="ARBA00023015"/>
    </source>
</evidence>
<evidence type="ECO:0000256" key="4">
    <source>
        <dbReference type="ARBA" id="ARBA00023125"/>
    </source>
</evidence>
<keyword evidence="8" id="KW-1185">Reference proteome</keyword>
<keyword evidence="2" id="KW-0963">Cytoplasm</keyword>
<comment type="subcellular location">
    <subcellularLocation>
        <location evidence="1">Cytoplasm</location>
    </subcellularLocation>
</comment>
<dbReference type="RefSeq" id="WP_378611279.1">
    <property type="nucleotide sequence ID" value="NZ_JBHSAX010000005.1"/>
</dbReference>
<dbReference type="SMART" id="SM00347">
    <property type="entry name" value="HTH_MARR"/>
    <property type="match status" value="1"/>
</dbReference>
<evidence type="ECO:0000256" key="5">
    <source>
        <dbReference type="ARBA" id="ARBA00023163"/>
    </source>
</evidence>
<dbReference type="InterPro" id="IPR039422">
    <property type="entry name" value="MarR/SlyA-like"/>
</dbReference>
<evidence type="ECO:0000313" key="8">
    <source>
        <dbReference type="Proteomes" id="UP001595696"/>
    </source>
</evidence>
<evidence type="ECO:0000313" key="7">
    <source>
        <dbReference type="EMBL" id="MFC3961530.1"/>
    </source>
</evidence>
<dbReference type="Proteomes" id="UP001595696">
    <property type="component" value="Unassembled WGS sequence"/>
</dbReference>
<comment type="caution">
    <text evidence="7">The sequence shown here is derived from an EMBL/GenBank/DDBJ whole genome shotgun (WGS) entry which is preliminary data.</text>
</comment>
<evidence type="ECO:0000259" key="6">
    <source>
        <dbReference type="PROSITE" id="PS50995"/>
    </source>
</evidence>
<dbReference type="InterPro" id="IPR036388">
    <property type="entry name" value="WH-like_DNA-bd_sf"/>
</dbReference>
<feature type="domain" description="HTH marR-type" evidence="6">
    <location>
        <begin position="7"/>
        <end position="137"/>
    </location>
</feature>
<name>A0ABV8DN88_9NOCA</name>
<keyword evidence="5" id="KW-0804">Transcription</keyword>
<dbReference type="Pfam" id="PF22381">
    <property type="entry name" value="Staph_reg_Sar_Rot"/>
    <property type="match status" value="1"/>
</dbReference>
<gene>
    <name evidence="7" type="ORF">ACFO0B_05950</name>
</gene>